<dbReference type="RefSeq" id="WP_014260847.1">
    <property type="nucleotide sequence ID" value="NC_016629.1"/>
</dbReference>
<evidence type="ECO:0000256" key="4">
    <source>
        <dbReference type="ARBA" id="ARBA00022801"/>
    </source>
</evidence>
<evidence type="ECO:0000256" key="2">
    <source>
        <dbReference type="ARBA" id="ARBA00022670"/>
    </source>
</evidence>
<evidence type="ECO:0000313" key="7">
    <source>
        <dbReference type="EMBL" id="EGJ51181.1"/>
    </source>
</evidence>
<keyword evidence="3" id="KW-0732">Signal</keyword>
<comment type="similarity">
    <text evidence="1">Belongs to the peptidase C40 family.</text>
</comment>
<gene>
    <name evidence="7" type="ORF">Desaf_2869</name>
</gene>
<protein>
    <submittedName>
        <fullName evidence="7">NLP/P60 protein</fullName>
    </submittedName>
</protein>
<reference evidence="7 8" key="1">
    <citation type="journal article" date="2011" name="J. Bacteriol.">
        <title>Genome sequence of the mercury-methylating and pleomorphic Desulfovibrio africanus Strain Walvis Bay.</title>
        <authorList>
            <person name="Brown S.D."/>
            <person name="Wall J.D."/>
            <person name="Kucken A.M."/>
            <person name="Gilmour C.C."/>
            <person name="Podar M."/>
            <person name="Brandt C.C."/>
            <person name="Teshima H."/>
            <person name="Detter J.C."/>
            <person name="Han C.S."/>
            <person name="Land M.L."/>
            <person name="Lucas S."/>
            <person name="Han J."/>
            <person name="Pennacchio L."/>
            <person name="Nolan M."/>
            <person name="Pitluck S."/>
            <person name="Woyke T."/>
            <person name="Goodwin L."/>
            <person name="Palumbo A.V."/>
            <person name="Elias D.A."/>
        </authorList>
    </citation>
    <scope>NUCLEOTIDE SEQUENCE [LARGE SCALE GENOMIC DNA]</scope>
    <source>
        <strain evidence="7 8">Walvis Bay</strain>
    </source>
</reference>
<name>F3Z1P6_DESAF</name>
<dbReference type="PROSITE" id="PS51935">
    <property type="entry name" value="NLPC_P60"/>
    <property type="match status" value="1"/>
</dbReference>
<dbReference type="KEGG" id="daf:Desaf_2869"/>
<feature type="domain" description="NlpC/P60" evidence="6">
    <location>
        <begin position="224"/>
        <end position="346"/>
    </location>
</feature>
<dbReference type="PANTHER" id="PTHR47360:SF1">
    <property type="entry name" value="ENDOPEPTIDASE NLPC-RELATED"/>
    <property type="match status" value="1"/>
</dbReference>
<keyword evidence="5" id="KW-0788">Thiol protease</keyword>
<dbReference type="STRING" id="690850.Desaf_2869"/>
<dbReference type="HOGENOM" id="CLU_777837_0_0_7"/>
<organism evidence="7 8">
    <name type="scientific">Desulfocurvibacter africanus subsp. africanus str. Walvis Bay</name>
    <dbReference type="NCBI Taxonomy" id="690850"/>
    <lineage>
        <taxon>Bacteria</taxon>
        <taxon>Pseudomonadati</taxon>
        <taxon>Thermodesulfobacteriota</taxon>
        <taxon>Desulfovibrionia</taxon>
        <taxon>Desulfovibrionales</taxon>
        <taxon>Desulfovibrionaceae</taxon>
        <taxon>Desulfocurvibacter</taxon>
    </lineage>
</organism>
<accession>F3Z1P6</accession>
<dbReference type="PANTHER" id="PTHR47360">
    <property type="entry name" value="MUREIN DD-ENDOPEPTIDASE MEPS/MUREIN LD-CARBOXYPEPTIDASE"/>
    <property type="match status" value="1"/>
</dbReference>
<dbReference type="InterPro" id="IPR038765">
    <property type="entry name" value="Papain-like_cys_pep_sf"/>
</dbReference>
<evidence type="ECO:0000256" key="1">
    <source>
        <dbReference type="ARBA" id="ARBA00007074"/>
    </source>
</evidence>
<dbReference type="SUPFAM" id="SSF54001">
    <property type="entry name" value="Cysteine proteinases"/>
    <property type="match status" value="1"/>
</dbReference>
<proteinExistence type="inferred from homology"/>
<evidence type="ECO:0000256" key="5">
    <source>
        <dbReference type="ARBA" id="ARBA00022807"/>
    </source>
</evidence>
<dbReference type="InterPro" id="IPR052062">
    <property type="entry name" value="Murein_DD/LD_carboxypeptidase"/>
</dbReference>
<keyword evidence="8" id="KW-1185">Reference proteome</keyword>
<dbReference type="Pfam" id="PF00877">
    <property type="entry name" value="NLPC_P60"/>
    <property type="match status" value="1"/>
</dbReference>
<keyword evidence="4" id="KW-0378">Hydrolase</keyword>
<dbReference type="AlphaFoldDB" id="F3Z1P6"/>
<dbReference type="eggNOG" id="COG0791">
    <property type="taxonomic scope" value="Bacteria"/>
</dbReference>
<dbReference type="Proteomes" id="UP000007844">
    <property type="component" value="Chromosome"/>
</dbReference>
<dbReference type="Gene3D" id="3.90.1720.10">
    <property type="entry name" value="endopeptidase domain like (from Nostoc punctiforme)"/>
    <property type="match status" value="1"/>
</dbReference>
<dbReference type="EMBL" id="CP003221">
    <property type="protein sequence ID" value="EGJ51181.1"/>
    <property type="molecule type" value="Genomic_DNA"/>
</dbReference>
<dbReference type="GO" id="GO:0006508">
    <property type="term" value="P:proteolysis"/>
    <property type="evidence" value="ECO:0007669"/>
    <property type="project" value="UniProtKB-KW"/>
</dbReference>
<sequence length="356" mass="38794" precursor="true">MAFRMRKSIPLSIAILFLLAGVCLAAGRPLTEFSRLVRKDTALTSADKLAWIRAAKANFDNRTRTDYSQILYKYLKLSTDGRFGMSECLRAASAAVEAAELGAEEPLLRGMGELALEYRLSKDQLFFHASVLERAGMRGVPAGLGVDLLAHGLAVGWNELDYHMVLSGVAELVAQSVAPDLAALYIHYWESRLSGPPKAFVAKAVESIPESSKGSLHRLPEHALAMLADFRTSLAPWLGTPYVWGGISQEGADCSGFTKEILSNVGCVIPRVSRDQAKIGRKIKVSDLQPGDLIFFDMELKGHISHVGLYLGGDLMAHASSSRGVIIIPFSNSYFQQRFVMARRVLTQEAGKPPAS</sequence>
<evidence type="ECO:0000259" key="6">
    <source>
        <dbReference type="PROSITE" id="PS51935"/>
    </source>
</evidence>
<dbReference type="GO" id="GO:0008234">
    <property type="term" value="F:cysteine-type peptidase activity"/>
    <property type="evidence" value="ECO:0007669"/>
    <property type="project" value="UniProtKB-KW"/>
</dbReference>
<keyword evidence="2" id="KW-0645">Protease</keyword>
<evidence type="ECO:0000313" key="8">
    <source>
        <dbReference type="Proteomes" id="UP000007844"/>
    </source>
</evidence>
<evidence type="ECO:0000256" key="3">
    <source>
        <dbReference type="ARBA" id="ARBA00022729"/>
    </source>
</evidence>
<dbReference type="InterPro" id="IPR000064">
    <property type="entry name" value="NLP_P60_dom"/>
</dbReference>